<keyword evidence="2" id="KW-1185">Reference proteome</keyword>
<reference evidence="1" key="1">
    <citation type="submission" date="2022-01" db="EMBL/GenBank/DDBJ databases">
        <title>Genome Sequence Resource for Two Populations of Ditylenchus destructor, the Migratory Endoparasitic Phytonematode.</title>
        <authorList>
            <person name="Zhang H."/>
            <person name="Lin R."/>
            <person name="Xie B."/>
        </authorList>
    </citation>
    <scope>NUCLEOTIDE SEQUENCE</scope>
    <source>
        <strain evidence="1">BazhouSP</strain>
    </source>
</reference>
<comment type="caution">
    <text evidence="1">The sequence shown here is derived from an EMBL/GenBank/DDBJ whole genome shotgun (WGS) entry which is preliminary data.</text>
</comment>
<gene>
    <name evidence="1" type="ORF">DdX_22462</name>
</gene>
<accession>A0AAD4ME27</accession>
<evidence type="ECO:0000313" key="2">
    <source>
        <dbReference type="Proteomes" id="UP001201812"/>
    </source>
</evidence>
<name>A0AAD4ME27_9BILA</name>
<dbReference type="AlphaFoldDB" id="A0AAD4ME27"/>
<proteinExistence type="predicted"/>
<dbReference type="EMBL" id="JAKKPZ010001199">
    <property type="protein sequence ID" value="KAI1690469.1"/>
    <property type="molecule type" value="Genomic_DNA"/>
</dbReference>
<organism evidence="1 2">
    <name type="scientific">Ditylenchus destructor</name>
    <dbReference type="NCBI Taxonomy" id="166010"/>
    <lineage>
        <taxon>Eukaryota</taxon>
        <taxon>Metazoa</taxon>
        <taxon>Ecdysozoa</taxon>
        <taxon>Nematoda</taxon>
        <taxon>Chromadorea</taxon>
        <taxon>Rhabditida</taxon>
        <taxon>Tylenchina</taxon>
        <taxon>Tylenchomorpha</taxon>
        <taxon>Sphaerularioidea</taxon>
        <taxon>Anguinidae</taxon>
        <taxon>Anguininae</taxon>
        <taxon>Ditylenchus</taxon>
    </lineage>
</organism>
<evidence type="ECO:0000313" key="1">
    <source>
        <dbReference type="EMBL" id="KAI1690469.1"/>
    </source>
</evidence>
<protein>
    <submittedName>
        <fullName evidence="1">Uncharacterized protein</fullName>
    </submittedName>
</protein>
<dbReference type="Proteomes" id="UP001201812">
    <property type="component" value="Unassembled WGS sequence"/>
</dbReference>
<sequence length="132" mass="13724">MHSGMSARLFPTASLHLFLSLAALQLMLESPRIEGIRTNAIAETLWTTLATLLWIAVSINGQCQTSKERNNVKDNAQLTSKNIRDGAAVFSTIGAGAALASGVGAPLAPIFAAVGPIVGFITGIYDDATVGI</sequence>